<keyword evidence="3" id="KW-1185">Reference proteome</keyword>
<evidence type="ECO:0000313" key="2">
    <source>
        <dbReference type="EMBL" id="TNJ28425.1"/>
    </source>
</evidence>
<organism evidence="2 3">
    <name type="scientific">Giardia muris</name>
    <dbReference type="NCBI Taxonomy" id="5742"/>
    <lineage>
        <taxon>Eukaryota</taxon>
        <taxon>Metamonada</taxon>
        <taxon>Diplomonadida</taxon>
        <taxon>Hexamitidae</taxon>
        <taxon>Giardiinae</taxon>
        <taxon>Giardia</taxon>
    </lineage>
</organism>
<dbReference type="VEuPathDB" id="GiardiaDB:GMRT_12557"/>
<name>A0A4Z1STW7_GIAMU</name>
<comment type="caution">
    <text evidence="2">The sequence shown here is derived from an EMBL/GenBank/DDBJ whole genome shotgun (WGS) entry which is preliminary data.</text>
</comment>
<sequence>MLGGNTIDHRVIPPLEDLRFVRRRSPYARNQPAIVVAFESHSRFSDDTFRIIQQTQELLPMLYYLAVSREHPVDLRAGIERIGSLARINVASDVRGTFAKFLQENGVTCLPTTLAFAPLGRLLWHGHAQSKEFAYCLQRLRTTYGLPVPPLSPNDVFQLPILPVSDYVLQVRGSVDSPRPSVNVNDQGTGVFTPLRASVSVDNNHSRSRSRGFGHAEAPSNVFALSGVSVSQSPKGSEVGTSHYGGTPSRSSGSILPNIGHARTASYRETEPAQALNKSFKSILIHDERVYPPAPHRPPFVPENPMADRLGMEKLFSLSTRLIRRVG</sequence>
<dbReference type="EMBL" id="VDLU01000002">
    <property type="protein sequence ID" value="TNJ28425.1"/>
    <property type="molecule type" value="Genomic_DNA"/>
</dbReference>
<evidence type="ECO:0000313" key="3">
    <source>
        <dbReference type="Proteomes" id="UP000315496"/>
    </source>
</evidence>
<proteinExistence type="predicted"/>
<dbReference type="Proteomes" id="UP000315496">
    <property type="component" value="Chromosome 2"/>
</dbReference>
<dbReference type="AlphaFoldDB" id="A0A4Z1STW7"/>
<protein>
    <submittedName>
        <fullName evidence="2">Uncharacterized protein</fullName>
    </submittedName>
</protein>
<feature type="region of interest" description="Disordered" evidence="1">
    <location>
        <begin position="233"/>
        <end position="258"/>
    </location>
</feature>
<dbReference type="OrthoDB" id="10252610at2759"/>
<gene>
    <name evidence="2" type="ORF">GMRT_12557</name>
</gene>
<accession>A0A4Z1STW7</accession>
<evidence type="ECO:0000256" key="1">
    <source>
        <dbReference type="SAM" id="MobiDB-lite"/>
    </source>
</evidence>
<reference evidence="2 3" key="1">
    <citation type="submission" date="2019-05" db="EMBL/GenBank/DDBJ databases">
        <title>The compact genome of Giardia muris reveals important steps in the evolution of intestinal protozoan parasites.</title>
        <authorList>
            <person name="Xu F."/>
            <person name="Jimenez-Gonzalez A."/>
            <person name="Einarsson E."/>
            <person name="Astvaldsson A."/>
            <person name="Peirasmaki D."/>
            <person name="Eckmann L."/>
            <person name="Andersson J.O."/>
            <person name="Svard S.G."/>
            <person name="Jerlstrom-Hultqvist J."/>
        </authorList>
    </citation>
    <scope>NUCLEOTIDE SEQUENCE [LARGE SCALE GENOMIC DNA]</scope>
    <source>
        <strain evidence="2 3">Roberts-Thomson</strain>
    </source>
</reference>